<reference evidence="2 3" key="1">
    <citation type="submission" date="2018-10" db="EMBL/GenBank/DDBJ databases">
        <title>Dokdonia luteus sp. nov., isolated from sea water.</title>
        <authorList>
            <person name="Zhou L.Y."/>
            <person name="Du Z.J."/>
        </authorList>
    </citation>
    <scope>NUCLEOTIDE SEQUENCE [LARGE SCALE GENOMIC DNA]</scope>
    <source>
        <strain evidence="2 3">SH27</strain>
    </source>
</reference>
<dbReference type="Proteomes" id="UP000281985">
    <property type="component" value="Unassembled WGS sequence"/>
</dbReference>
<organism evidence="2 3">
    <name type="scientific">Dokdonia sinensis</name>
    <dbReference type="NCBI Taxonomy" id="2479847"/>
    <lineage>
        <taxon>Bacteria</taxon>
        <taxon>Pseudomonadati</taxon>
        <taxon>Bacteroidota</taxon>
        <taxon>Flavobacteriia</taxon>
        <taxon>Flavobacteriales</taxon>
        <taxon>Flavobacteriaceae</taxon>
        <taxon>Dokdonia</taxon>
    </lineage>
</organism>
<dbReference type="OrthoDB" id="9785438at2"/>
<proteinExistence type="predicted"/>
<evidence type="ECO:0000313" key="2">
    <source>
        <dbReference type="EMBL" id="RMB56072.1"/>
    </source>
</evidence>
<dbReference type="Pfam" id="PF04134">
    <property type="entry name" value="DCC1-like"/>
    <property type="match status" value="1"/>
</dbReference>
<gene>
    <name evidence="2" type="ORF">EAX61_16095</name>
</gene>
<dbReference type="GO" id="GO:0015035">
    <property type="term" value="F:protein-disulfide reductase activity"/>
    <property type="evidence" value="ECO:0007669"/>
    <property type="project" value="InterPro"/>
</dbReference>
<keyword evidence="1" id="KW-1133">Transmembrane helix</keyword>
<keyword evidence="1" id="KW-0812">Transmembrane</keyword>
<evidence type="ECO:0000313" key="3">
    <source>
        <dbReference type="Proteomes" id="UP000281985"/>
    </source>
</evidence>
<sequence>MFQKIESTVYPPQIPTLVWDGDCTFCKFWKTRWEMRTNGKLSFKPYQQVTENFPDIPVKEFKKASRFIDTDGQIYSGPDSAYRSLYVSGNSFWHKLYRSQRWFEWLSDFGYNHIAKNRSFYYKMTINFFGKNPQRLRYYWVLYLIGLCIFMGWLHRCLL</sequence>
<dbReference type="EMBL" id="REFV01000025">
    <property type="protein sequence ID" value="RMB56072.1"/>
    <property type="molecule type" value="Genomic_DNA"/>
</dbReference>
<keyword evidence="3" id="KW-1185">Reference proteome</keyword>
<dbReference type="AlphaFoldDB" id="A0A3M0G1L2"/>
<accession>A0A3M0G1L2</accession>
<keyword evidence="1" id="KW-0472">Membrane</keyword>
<name>A0A3M0G1L2_9FLAO</name>
<dbReference type="RefSeq" id="WP_121918739.1">
    <property type="nucleotide sequence ID" value="NZ_REFV01000025.1"/>
</dbReference>
<protein>
    <submittedName>
        <fullName evidence="2">DUF393 domain-containing protein</fullName>
    </submittedName>
</protein>
<dbReference type="InterPro" id="IPR007263">
    <property type="entry name" value="DCC1-like"/>
</dbReference>
<feature type="transmembrane region" description="Helical" evidence="1">
    <location>
        <begin position="138"/>
        <end position="155"/>
    </location>
</feature>
<comment type="caution">
    <text evidence="2">The sequence shown here is derived from an EMBL/GenBank/DDBJ whole genome shotgun (WGS) entry which is preliminary data.</text>
</comment>
<evidence type="ECO:0000256" key="1">
    <source>
        <dbReference type="SAM" id="Phobius"/>
    </source>
</evidence>